<dbReference type="Pfam" id="PF02545">
    <property type="entry name" value="Maf"/>
    <property type="match status" value="1"/>
</dbReference>
<dbReference type="PIRSF" id="PIRSF006305">
    <property type="entry name" value="Maf"/>
    <property type="match status" value="1"/>
</dbReference>
<dbReference type="RefSeq" id="XP_003099324.2">
    <property type="nucleotide sequence ID" value="XM_003099276.2"/>
</dbReference>
<comment type="caution">
    <text evidence="3">The sequence shown here is derived from an EMBL/GenBank/DDBJ whole genome shotgun (WGS) entry which is preliminary data.</text>
</comment>
<name>A0A6A5HQU4_CAERE</name>
<comment type="cofactor">
    <cofactor evidence="1">
        <name>a divalent metal cation</name>
        <dbReference type="ChEBI" id="CHEBI:60240"/>
    </cofactor>
</comment>
<dbReference type="InterPro" id="IPR029001">
    <property type="entry name" value="ITPase-like_fam"/>
</dbReference>
<dbReference type="AlphaFoldDB" id="A0A6A5HQU4"/>
<dbReference type="Gene3D" id="3.90.950.10">
    <property type="match status" value="1"/>
</dbReference>
<dbReference type="KEGG" id="crq:GCK72_000435"/>
<dbReference type="CTD" id="9804600"/>
<dbReference type="PANTHER" id="PTHR43213:SF5">
    <property type="entry name" value="BIFUNCTIONAL DTTP_UTP PYROPHOSPHATASE_METHYLTRANSFERASE PROTEIN-RELATED"/>
    <property type="match status" value="1"/>
</dbReference>
<dbReference type="PANTHER" id="PTHR43213">
    <property type="entry name" value="BIFUNCTIONAL DTTP/UTP PYROPHOSPHATASE/METHYLTRANSFERASE PROTEIN-RELATED"/>
    <property type="match status" value="1"/>
</dbReference>
<protein>
    <submittedName>
        <fullName evidence="3">Uncharacterized protein</fullName>
    </submittedName>
</protein>
<organism evidence="3 4">
    <name type="scientific">Caenorhabditis remanei</name>
    <name type="common">Caenorhabditis vulgaris</name>
    <dbReference type="NCBI Taxonomy" id="31234"/>
    <lineage>
        <taxon>Eukaryota</taxon>
        <taxon>Metazoa</taxon>
        <taxon>Ecdysozoa</taxon>
        <taxon>Nematoda</taxon>
        <taxon>Chromadorea</taxon>
        <taxon>Rhabditida</taxon>
        <taxon>Rhabditina</taxon>
        <taxon>Rhabditomorpha</taxon>
        <taxon>Rhabditoidea</taxon>
        <taxon>Rhabditidae</taxon>
        <taxon>Peloderinae</taxon>
        <taxon>Caenorhabditis</taxon>
    </lineage>
</organism>
<dbReference type="InterPro" id="IPR003697">
    <property type="entry name" value="Maf-like"/>
</dbReference>
<dbReference type="SUPFAM" id="SSF52972">
    <property type="entry name" value="ITPase-like"/>
    <property type="match status" value="1"/>
</dbReference>
<sequence>MHTGLGRSGSHALKSTCRATDGRFGMKEAIVVLASQSPNRLKLLQQIGLKNVIVKVSNFEENLPKTLPVKQFVIETAKGKLATIVEEMSKNQEPYSVIIACDTVIEFNGEIIGKPTDANDAIETLKRLRNNTHNVYTGMALHYHDADEYEEIIEKTVVHFGDIKDRVIEEYVKSGVPLNKAGSYGIGEFAAVFVRGIEGCMPNVVGLPLHRLHQALIAKNIL</sequence>
<dbReference type="EMBL" id="WUAV01000001">
    <property type="protein sequence ID" value="KAF1768623.1"/>
    <property type="molecule type" value="Genomic_DNA"/>
</dbReference>
<proteinExistence type="inferred from homology"/>
<reference evidence="3 4" key="1">
    <citation type="submission" date="2019-12" db="EMBL/GenBank/DDBJ databases">
        <title>Chromosome-level assembly of the Caenorhabditis remanei genome.</title>
        <authorList>
            <person name="Teterina A.A."/>
            <person name="Willis J.H."/>
            <person name="Phillips P.C."/>
        </authorList>
    </citation>
    <scope>NUCLEOTIDE SEQUENCE [LARGE SCALE GENOMIC DNA]</scope>
    <source>
        <strain evidence="3 4">PX506</strain>
        <tissue evidence="3">Whole organism</tissue>
    </source>
</reference>
<dbReference type="NCBIfam" id="TIGR00172">
    <property type="entry name" value="maf"/>
    <property type="match status" value="1"/>
</dbReference>
<dbReference type="GO" id="GO:0047429">
    <property type="term" value="F:nucleoside triphosphate diphosphatase activity"/>
    <property type="evidence" value="ECO:0007669"/>
    <property type="project" value="InterPro"/>
</dbReference>
<keyword evidence="2" id="KW-0378">Hydrolase</keyword>
<evidence type="ECO:0000313" key="4">
    <source>
        <dbReference type="Proteomes" id="UP000483820"/>
    </source>
</evidence>
<evidence type="ECO:0000256" key="2">
    <source>
        <dbReference type="ARBA" id="ARBA00022801"/>
    </source>
</evidence>
<dbReference type="GeneID" id="9804600"/>
<evidence type="ECO:0000313" key="3">
    <source>
        <dbReference type="EMBL" id="KAF1768623.1"/>
    </source>
</evidence>
<dbReference type="HAMAP" id="MF_00528">
    <property type="entry name" value="Maf"/>
    <property type="match status" value="1"/>
</dbReference>
<evidence type="ECO:0000256" key="1">
    <source>
        <dbReference type="ARBA" id="ARBA00001968"/>
    </source>
</evidence>
<dbReference type="CDD" id="cd00555">
    <property type="entry name" value="Maf"/>
    <property type="match status" value="1"/>
</dbReference>
<accession>A0A6A5HQU4</accession>
<dbReference type="Proteomes" id="UP000483820">
    <property type="component" value="Chromosome I"/>
</dbReference>
<gene>
    <name evidence="3" type="ORF">GCK72_000435</name>
</gene>